<keyword evidence="2" id="KW-1185">Reference proteome</keyword>
<comment type="caution">
    <text evidence="1">The sequence shown here is derived from an EMBL/GenBank/DDBJ whole genome shotgun (WGS) entry which is preliminary data.</text>
</comment>
<protein>
    <submittedName>
        <fullName evidence="1">Uncharacterized protein</fullName>
    </submittedName>
</protein>
<dbReference type="Proteomes" id="UP000830395">
    <property type="component" value="Chromosome 22"/>
</dbReference>
<feature type="non-terminal residue" evidence="1">
    <location>
        <position position="1"/>
    </location>
</feature>
<proteinExistence type="predicted"/>
<gene>
    <name evidence="1" type="ORF">PDJAM_G00131900</name>
</gene>
<name>A0ACC5ZC25_9TELE</name>
<accession>A0ACC5ZC25</accession>
<reference evidence="1" key="1">
    <citation type="submission" date="2020-02" db="EMBL/GenBank/DDBJ databases">
        <title>Genome sequencing of the panga catfish, Pangasius djambal.</title>
        <authorList>
            <person name="Wen M."/>
            <person name="Zahm M."/>
            <person name="Roques C."/>
            <person name="Cabau C."/>
            <person name="Klopp C."/>
            <person name="Donnadieu C."/>
            <person name="Jouanno E."/>
            <person name="Avarre J.-C."/>
            <person name="Campet M."/>
            <person name="Ha T."/>
            <person name="Dugue R."/>
            <person name="Lampietro C."/>
            <person name="Louis A."/>
            <person name="Herpin A."/>
            <person name="Echchiki A."/>
            <person name="Berthelot C."/>
            <person name="Parey E."/>
            <person name="Roest-Crollius H."/>
            <person name="Braasch I."/>
            <person name="Postlethwait J.H."/>
            <person name="Bobe J."/>
            <person name="Montfort J."/>
            <person name="Bouchez O."/>
            <person name="Begum T."/>
            <person name="Schartl M."/>
            <person name="Gustiano R."/>
            <person name="Guiguen Y."/>
        </authorList>
    </citation>
    <scope>NUCLEOTIDE SEQUENCE</scope>
    <source>
        <strain evidence="1">Pdj_M5554</strain>
    </source>
</reference>
<sequence>GGDEVSSGSSSSSRQRLFSSSRIRVTRTATRLVYLTIPAERSETAVRICTSPFSAVDYSRRVVNFARKSFCNSFILGSRVFFPPPKSQSPTSSPGHNKANGPERLFLPGSGCWKRGVLNEHTRRVITETADRRF</sequence>
<organism evidence="1 2">
    <name type="scientific">Pangasius djambal</name>
    <dbReference type="NCBI Taxonomy" id="1691987"/>
    <lineage>
        <taxon>Eukaryota</taxon>
        <taxon>Metazoa</taxon>
        <taxon>Chordata</taxon>
        <taxon>Craniata</taxon>
        <taxon>Vertebrata</taxon>
        <taxon>Euteleostomi</taxon>
        <taxon>Actinopterygii</taxon>
        <taxon>Neopterygii</taxon>
        <taxon>Teleostei</taxon>
        <taxon>Ostariophysi</taxon>
        <taxon>Siluriformes</taxon>
        <taxon>Pangasiidae</taxon>
        <taxon>Pangasius</taxon>
    </lineage>
</organism>
<evidence type="ECO:0000313" key="2">
    <source>
        <dbReference type="Proteomes" id="UP000830395"/>
    </source>
</evidence>
<dbReference type="EMBL" id="CM040996">
    <property type="protein sequence ID" value="MCJ8745596.1"/>
    <property type="molecule type" value="Genomic_DNA"/>
</dbReference>
<evidence type="ECO:0000313" key="1">
    <source>
        <dbReference type="EMBL" id="MCJ8745596.1"/>
    </source>
</evidence>